<dbReference type="PANTHER" id="PTHR31118:SF32">
    <property type="entry name" value="KYNURENINE FORMAMIDASE"/>
    <property type="match status" value="1"/>
</dbReference>
<proteinExistence type="predicted"/>
<sequence>MTQLVDISHQITAGMTTYPGLPGPEIDDHLTFEDSRQRYAPGTEFRIGRISMVANTGTYLDTPAHRYRDGADLADLDLEKVAGLPGLVVEPEEREIGPEAFKGLDVEGRAVLIRTGWDRHWRTEAYGLPEHPFLSEAGARALVEAGAALVGIDSVNIDDTSEAAGGARPAHSALLAAGVPVVEHLCELGRLPAEGFAFFAIPVKVRGLATFPVRAFAMVGA</sequence>
<dbReference type="SUPFAM" id="SSF102198">
    <property type="entry name" value="Putative cyclase"/>
    <property type="match status" value="1"/>
</dbReference>
<protein>
    <submittedName>
        <fullName evidence="1">Cyclase family protein</fullName>
    </submittedName>
</protein>
<comment type="caution">
    <text evidence="1">The sequence shown here is derived from an EMBL/GenBank/DDBJ whole genome shotgun (WGS) entry which is preliminary data.</text>
</comment>
<dbReference type="Gene3D" id="3.50.30.50">
    <property type="entry name" value="Putative cyclase"/>
    <property type="match status" value="1"/>
</dbReference>
<name>A0ABP5F3F7_9ACTN</name>
<organism evidence="1 2">
    <name type="scientific">Nocardiopsis rhodophaea</name>
    <dbReference type="NCBI Taxonomy" id="280238"/>
    <lineage>
        <taxon>Bacteria</taxon>
        <taxon>Bacillati</taxon>
        <taxon>Actinomycetota</taxon>
        <taxon>Actinomycetes</taxon>
        <taxon>Streptosporangiales</taxon>
        <taxon>Nocardiopsidaceae</taxon>
        <taxon>Nocardiopsis</taxon>
    </lineage>
</organism>
<dbReference type="RefSeq" id="WP_344165239.1">
    <property type="nucleotide sequence ID" value="NZ_BAAAPC010000025.1"/>
</dbReference>
<dbReference type="EMBL" id="BAAAPC010000025">
    <property type="protein sequence ID" value="GAA2012848.1"/>
    <property type="molecule type" value="Genomic_DNA"/>
</dbReference>
<evidence type="ECO:0000313" key="2">
    <source>
        <dbReference type="Proteomes" id="UP001501585"/>
    </source>
</evidence>
<dbReference type="Proteomes" id="UP001501585">
    <property type="component" value="Unassembled WGS sequence"/>
</dbReference>
<keyword evidence="2" id="KW-1185">Reference proteome</keyword>
<reference evidence="2" key="1">
    <citation type="journal article" date="2019" name="Int. J. Syst. Evol. Microbiol.">
        <title>The Global Catalogue of Microorganisms (GCM) 10K type strain sequencing project: providing services to taxonomists for standard genome sequencing and annotation.</title>
        <authorList>
            <consortium name="The Broad Institute Genomics Platform"/>
            <consortium name="The Broad Institute Genome Sequencing Center for Infectious Disease"/>
            <person name="Wu L."/>
            <person name="Ma J."/>
        </authorList>
    </citation>
    <scope>NUCLEOTIDE SEQUENCE [LARGE SCALE GENOMIC DNA]</scope>
    <source>
        <strain evidence="2">JCM 15313</strain>
    </source>
</reference>
<dbReference type="PANTHER" id="PTHR31118">
    <property type="entry name" value="CYCLASE-LIKE PROTEIN 2"/>
    <property type="match status" value="1"/>
</dbReference>
<dbReference type="Pfam" id="PF04199">
    <property type="entry name" value="Cyclase"/>
    <property type="match status" value="1"/>
</dbReference>
<dbReference type="InterPro" id="IPR037175">
    <property type="entry name" value="KFase_sf"/>
</dbReference>
<accession>A0ABP5F3F7</accession>
<evidence type="ECO:0000313" key="1">
    <source>
        <dbReference type="EMBL" id="GAA2012848.1"/>
    </source>
</evidence>
<gene>
    <name evidence="1" type="ORF">GCM10009799_46490</name>
</gene>
<dbReference type="InterPro" id="IPR007325">
    <property type="entry name" value="KFase/CYL"/>
</dbReference>